<dbReference type="Proteomes" id="UP000494040">
    <property type="component" value="Unassembled WGS sequence"/>
</dbReference>
<dbReference type="OMA" id="CNSTEIR"/>
<dbReference type="RefSeq" id="XP_024081488.1">
    <property type="nucleotide sequence ID" value="XM_024225720.1"/>
</dbReference>
<proteinExistence type="predicted"/>
<evidence type="ECO:0000313" key="2">
    <source>
        <dbReference type="Proteomes" id="UP000494040"/>
    </source>
</evidence>
<keyword evidence="2" id="KW-1185">Reference proteome</keyword>
<dbReference type="AlphaFoldDB" id="A0A8I6SGD1"/>
<organism evidence="1 2">
    <name type="scientific">Cimex lectularius</name>
    <name type="common">Bed bug</name>
    <name type="synonym">Acanthia lectularia</name>
    <dbReference type="NCBI Taxonomy" id="79782"/>
    <lineage>
        <taxon>Eukaryota</taxon>
        <taxon>Metazoa</taxon>
        <taxon>Ecdysozoa</taxon>
        <taxon>Arthropoda</taxon>
        <taxon>Hexapoda</taxon>
        <taxon>Insecta</taxon>
        <taxon>Pterygota</taxon>
        <taxon>Neoptera</taxon>
        <taxon>Paraneoptera</taxon>
        <taxon>Hemiptera</taxon>
        <taxon>Heteroptera</taxon>
        <taxon>Panheteroptera</taxon>
        <taxon>Cimicomorpha</taxon>
        <taxon>Cimicidae</taxon>
        <taxon>Cimex</taxon>
    </lineage>
</organism>
<dbReference type="EnsemblMetazoa" id="XM_024225720.1">
    <property type="protein sequence ID" value="XP_024081488.1"/>
    <property type="gene ID" value="LOC112126499"/>
</dbReference>
<sequence>MEEDSGGKITVPPDINMVEEKKQVDFEIQHSKMEEYEKMEFNVKDPGPFQVILESKNSEGNGIARLHPMAIDRIIHEKCKEIGNNVTSIKKMSKNRIKVEFNNAISANKFLDARPIKEKNFNTYIPRHLLMRRGIIRNVCVDISDSELRDIIKDPYGKDLKIIDLKRLNRKSKDEKGKDCLIPTQSVLITVRGQYLPNYMIIHYVWCNIDPYNQRVIQCKKCFRYGHFADQCKGEVRCEKCGQSHDSSNCNSTEIRCIHCNLKHKANDFQSCPQFKKEKEIKQLMGEQNISYNEAKQKISGNTFATQLTKTVPCLKNFTEFPPIEKKDMPGRQYASTSSYKRTMKRSRFLSPPRQEITKQQIDPHNFYREATPKNEIGGLIKNNPHIDQRKNQINIDNDTKDTIFEATFSLVKKLQYEIKNKSTKETMDDNALKEAIRDRINNLMYSS</sequence>
<name>A0A8I6SGD1_CIMLE</name>
<reference evidence="1" key="1">
    <citation type="submission" date="2022-01" db="UniProtKB">
        <authorList>
            <consortium name="EnsemblMetazoa"/>
        </authorList>
    </citation>
    <scope>IDENTIFICATION</scope>
</reference>
<accession>A0A8I6SGD1</accession>
<protein>
    <submittedName>
        <fullName evidence="1">Uncharacterized protein</fullName>
    </submittedName>
</protein>
<dbReference type="OrthoDB" id="6618550at2759"/>
<dbReference type="GeneID" id="112126499"/>
<evidence type="ECO:0000313" key="1">
    <source>
        <dbReference type="EnsemblMetazoa" id="XP_024081488.1"/>
    </source>
</evidence>
<dbReference type="KEGG" id="clec:112126499"/>